<reference evidence="11 12" key="1">
    <citation type="submission" date="2023-10" db="EMBL/GenBank/DDBJ databases">
        <title>Bacteria for the degradation of biodegradable plastic PBAT(Polybutylene adipate terephthalate).</title>
        <authorList>
            <person name="Weon H.-Y."/>
            <person name="Yeon J."/>
        </authorList>
    </citation>
    <scope>NUCLEOTIDE SEQUENCE [LARGE SCALE GENOMIC DNA]</scope>
    <source>
        <strain evidence="11 12">SBD 7-3</strain>
    </source>
</reference>
<dbReference type="Pfam" id="PF13426">
    <property type="entry name" value="PAS_9"/>
    <property type="match status" value="1"/>
</dbReference>
<dbReference type="InterPro" id="IPR005467">
    <property type="entry name" value="His_kinase_dom"/>
</dbReference>
<dbReference type="PROSITE" id="PS50112">
    <property type="entry name" value="PAS"/>
    <property type="match status" value="1"/>
</dbReference>
<dbReference type="InterPro" id="IPR003594">
    <property type="entry name" value="HATPase_dom"/>
</dbReference>
<evidence type="ECO:0000259" key="10">
    <source>
        <dbReference type="PROSITE" id="PS50113"/>
    </source>
</evidence>
<evidence type="ECO:0000259" key="8">
    <source>
        <dbReference type="PROSITE" id="PS50110"/>
    </source>
</evidence>
<dbReference type="Pfam" id="PF00072">
    <property type="entry name" value="Response_reg"/>
    <property type="match status" value="1"/>
</dbReference>
<evidence type="ECO:0000256" key="1">
    <source>
        <dbReference type="ARBA" id="ARBA00000085"/>
    </source>
</evidence>
<keyword evidence="4" id="KW-0808">Transferase</keyword>
<evidence type="ECO:0000256" key="3">
    <source>
        <dbReference type="ARBA" id="ARBA00022553"/>
    </source>
</evidence>
<dbReference type="SUPFAM" id="SSF47384">
    <property type="entry name" value="Homodimeric domain of signal transducing histidine kinase"/>
    <property type="match status" value="1"/>
</dbReference>
<dbReference type="PROSITE" id="PS50113">
    <property type="entry name" value="PAC"/>
    <property type="match status" value="3"/>
</dbReference>
<dbReference type="EC" id="2.7.13.3" evidence="2"/>
<feature type="domain" description="PAS" evidence="9">
    <location>
        <begin position="555"/>
        <end position="577"/>
    </location>
</feature>
<dbReference type="PRINTS" id="PR00344">
    <property type="entry name" value="BCTRLSENSOR"/>
</dbReference>
<dbReference type="SMART" id="SM00387">
    <property type="entry name" value="HATPase_c"/>
    <property type="match status" value="1"/>
</dbReference>
<name>A0ABZ0D0N1_9BURK</name>
<dbReference type="InterPro" id="IPR000014">
    <property type="entry name" value="PAS"/>
</dbReference>
<evidence type="ECO:0000259" key="9">
    <source>
        <dbReference type="PROSITE" id="PS50112"/>
    </source>
</evidence>
<feature type="domain" description="PAC" evidence="10">
    <location>
        <begin position="736"/>
        <end position="790"/>
    </location>
</feature>
<feature type="domain" description="PAC" evidence="10">
    <location>
        <begin position="604"/>
        <end position="656"/>
    </location>
</feature>
<dbReference type="SMART" id="SM00086">
    <property type="entry name" value="PAC"/>
    <property type="match status" value="4"/>
</dbReference>
<feature type="domain" description="PAC" evidence="10">
    <location>
        <begin position="223"/>
        <end position="279"/>
    </location>
</feature>
<keyword evidence="5" id="KW-0418">Kinase</keyword>
<evidence type="ECO:0000256" key="2">
    <source>
        <dbReference type="ARBA" id="ARBA00012438"/>
    </source>
</evidence>
<dbReference type="InterPro" id="IPR003661">
    <property type="entry name" value="HisK_dim/P_dom"/>
</dbReference>
<dbReference type="CDD" id="cd00130">
    <property type="entry name" value="PAS"/>
    <property type="match status" value="4"/>
</dbReference>
<sequence length="1171" mass="128636">MATTTVEASREGTLRAVSKLGGAPEEEFDILVRMLARQLPGASVWLAVLDQHQRPHLKAQVGLAEPKLPLLATELALTLSLDDTALQQGIDPSGNGWAACRVVAQQHAVGILGLTHPGSSLDNSTLAALRETATLAGAMLDSRLKESLWRYHAERVREASLSSTDWLWESDDQGRVRWVSSGVQAHTGMPPNLVIGRTLQQINEPVEDDATRSWERYRDARSRQAPFRDVLAHRPSPSGRITVSISGTPVFDETGTFRGYRGTTSNVTERIEAQRAAQAAERLLSEAMDSLTAGVMISDPQGRVVVANAVWRRSLAAYMHGDPSWPEIVQRMADAGDYPAAQGRDDFVRWRLSLASPRGEQHEMRWKGRWVIVSDRRLNDGSVVHLSIDISDRKEAELALARQQEQLRESQDQLSAVLGAVPDLWLVLDDEGRYLACSSDKHPMLVHSWDSVRGLPFDSGVPRPIADLALPAIRQALATGEVQRIQYDLTTRDGVMRTFEARISPMPNKRVLYVTRDLTELRNLERDVLIMQRAFEAEASLSMCVSDALQPDMPLIYVNPAFERLTGYSRAEALGQNCRFLQGHLRDEPGCSTLREAIDQGRSASVTVRNVRKDGSVFSNAVHVAPVRDANGQLTHYIGVQRDVTEQTRAADKLRLSEELYRSVALAISDGLLVVTPTLGILAVNPAGCDIVGAEQTALMNAPGDAWPFELLGPDAAPLASDQHPVLRVIANDQPLVNQIHALRRADGEQRWVALNAHPLQLRPEAQTFAVVLTFRDITQQRRSEQALRDKQAAELASHAKSEFLSRMSHEMRTPLNAVIGFAQLLNLSPSGLDGATVRDYAGHVLEAGEHLLALIDDVLDLQKIEEGALTLKLNPVDLHQAVTRASELLMPLAQAAGVRFELSVPPATWVQADMQRLRQVLLNVGSNAIKYNHPGGIVRWRLDALPDRVALCIEDTGSGMTDEQMSRLFQPFERLGRETSTIEGTGLGLIIARSLTQAIGGRLSIVSRAGLGTSVRLDLQPADAPAAMPAKTETLATPTQVRPLRMLYVEDNRINAILFEEAMRLHGDRIELRVAEDGDQALSIAQEWPPEMLVLDAHLPGASGFEVLHLLRALPGLDNVPAYMCSADAMPDDVQRAYEAGFIGYWTKPIHVGTILADVEQCLQRSHGGA</sequence>
<organism evidence="11 12">
    <name type="scientific">Piscinibacter gummiphilus</name>
    <dbReference type="NCBI Taxonomy" id="946333"/>
    <lineage>
        <taxon>Bacteria</taxon>
        <taxon>Pseudomonadati</taxon>
        <taxon>Pseudomonadota</taxon>
        <taxon>Betaproteobacteria</taxon>
        <taxon>Burkholderiales</taxon>
        <taxon>Sphaerotilaceae</taxon>
        <taxon>Piscinibacter</taxon>
    </lineage>
</organism>
<dbReference type="SUPFAM" id="SSF55785">
    <property type="entry name" value="PYP-like sensor domain (PAS domain)"/>
    <property type="match status" value="5"/>
</dbReference>
<keyword evidence="3 6" id="KW-0597">Phosphoprotein</keyword>
<dbReference type="InterPro" id="IPR001610">
    <property type="entry name" value="PAC"/>
</dbReference>
<dbReference type="Gene3D" id="3.40.50.2300">
    <property type="match status" value="1"/>
</dbReference>
<dbReference type="InterPro" id="IPR001789">
    <property type="entry name" value="Sig_transdc_resp-reg_receiver"/>
</dbReference>
<dbReference type="InterPro" id="IPR011006">
    <property type="entry name" value="CheY-like_superfamily"/>
</dbReference>
<accession>A0ABZ0D0N1</accession>
<evidence type="ECO:0000259" key="7">
    <source>
        <dbReference type="PROSITE" id="PS50109"/>
    </source>
</evidence>
<dbReference type="Gene3D" id="3.30.450.20">
    <property type="entry name" value="PAS domain"/>
    <property type="match status" value="5"/>
</dbReference>
<dbReference type="SMART" id="SM00388">
    <property type="entry name" value="HisKA"/>
    <property type="match status" value="1"/>
</dbReference>
<feature type="domain" description="Response regulatory" evidence="8">
    <location>
        <begin position="1046"/>
        <end position="1164"/>
    </location>
</feature>
<comment type="catalytic activity">
    <reaction evidence="1">
        <text>ATP + protein L-histidine = ADP + protein N-phospho-L-histidine.</text>
        <dbReference type="EC" id="2.7.13.3"/>
    </reaction>
</comment>
<feature type="domain" description="Histidine kinase" evidence="7">
    <location>
        <begin position="807"/>
        <end position="1024"/>
    </location>
</feature>
<dbReference type="EMBL" id="CP136336">
    <property type="protein sequence ID" value="WOB10727.1"/>
    <property type="molecule type" value="Genomic_DNA"/>
</dbReference>
<dbReference type="InterPro" id="IPR036890">
    <property type="entry name" value="HATPase_C_sf"/>
</dbReference>
<evidence type="ECO:0000313" key="11">
    <source>
        <dbReference type="EMBL" id="WOB10727.1"/>
    </source>
</evidence>
<dbReference type="InterPro" id="IPR013656">
    <property type="entry name" value="PAS_4"/>
</dbReference>
<evidence type="ECO:0000256" key="5">
    <source>
        <dbReference type="ARBA" id="ARBA00022777"/>
    </source>
</evidence>
<dbReference type="InterPro" id="IPR004358">
    <property type="entry name" value="Sig_transdc_His_kin-like_C"/>
</dbReference>
<evidence type="ECO:0000256" key="6">
    <source>
        <dbReference type="PROSITE-ProRule" id="PRU00169"/>
    </source>
</evidence>
<dbReference type="InterPro" id="IPR000700">
    <property type="entry name" value="PAS-assoc_C"/>
</dbReference>
<dbReference type="Proteomes" id="UP001303946">
    <property type="component" value="Chromosome"/>
</dbReference>
<dbReference type="InterPro" id="IPR036097">
    <property type="entry name" value="HisK_dim/P_sf"/>
</dbReference>
<dbReference type="PANTHER" id="PTHR43047">
    <property type="entry name" value="TWO-COMPONENT HISTIDINE PROTEIN KINASE"/>
    <property type="match status" value="1"/>
</dbReference>
<dbReference type="PROSITE" id="PS50110">
    <property type="entry name" value="RESPONSE_REGULATORY"/>
    <property type="match status" value="1"/>
</dbReference>
<evidence type="ECO:0000256" key="4">
    <source>
        <dbReference type="ARBA" id="ARBA00022679"/>
    </source>
</evidence>
<dbReference type="PROSITE" id="PS50109">
    <property type="entry name" value="HIS_KIN"/>
    <property type="match status" value="1"/>
</dbReference>
<dbReference type="CDD" id="cd00082">
    <property type="entry name" value="HisKA"/>
    <property type="match status" value="1"/>
</dbReference>
<protein>
    <recommendedName>
        <fullName evidence="2">histidine kinase</fullName>
        <ecNumber evidence="2">2.7.13.3</ecNumber>
    </recommendedName>
</protein>
<dbReference type="PANTHER" id="PTHR43047:SF72">
    <property type="entry name" value="OSMOSENSING HISTIDINE PROTEIN KINASE SLN1"/>
    <property type="match status" value="1"/>
</dbReference>
<dbReference type="Gene3D" id="3.30.565.10">
    <property type="entry name" value="Histidine kinase-like ATPase, C-terminal domain"/>
    <property type="match status" value="1"/>
</dbReference>
<dbReference type="SUPFAM" id="SSF52172">
    <property type="entry name" value="CheY-like"/>
    <property type="match status" value="1"/>
</dbReference>
<dbReference type="NCBIfam" id="TIGR00229">
    <property type="entry name" value="sensory_box"/>
    <property type="match status" value="4"/>
</dbReference>
<evidence type="ECO:0000313" key="12">
    <source>
        <dbReference type="Proteomes" id="UP001303946"/>
    </source>
</evidence>
<proteinExistence type="predicted"/>
<dbReference type="SUPFAM" id="SSF55874">
    <property type="entry name" value="ATPase domain of HSP90 chaperone/DNA topoisomerase II/histidine kinase"/>
    <property type="match status" value="1"/>
</dbReference>
<dbReference type="SMART" id="SM00448">
    <property type="entry name" value="REC"/>
    <property type="match status" value="1"/>
</dbReference>
<dbReference type="Pfam" id="PF08448">
    <property type="entry name" value="PAS_4"/>
    <property type="match status" value="3"/>
</dbReference>
<gene>
    <name evidence="11" type="ORF">RXV79_11875</name>
</gene>
<dbReference type="Pfam" id="PF00512">
    <property type="entry name" value="HisKA"/>
    <property type="match status" value="1"/>
</dbReference>
<dbReference type="InterPro" id="IPR035965">
    <property type="entry name" value="PAS-like_dom_sf"/>
</dbReference>
<dbReference type="RefSeq" id="WP_316703620.1">
    <property type="nucleotide sequence ID" value="NZ_CP136336.1"/>
</dbReference>
<keyword evidence="12" id="KW-1185">Reference proteome</keyword>
<dbReference type="Gene3D" id="1.10.287.130">
    <property type="match status" value="1"/>
</dbReference>
<feature type="modified residue" description="4-aspartylphosphate" evidence="6">
    <location>
        <position position="1097"/>
    </location>
</feature>
<dbReference type="SMART" id="SM00091">
    <property type="entry name" value="PAS"/>
    <property type="match status" value="5"/>
</dbReference>
<dbReference type="Pfam" id="PF02518">
    <property type="entry name" value="HATPase_c"/>
    <property type="match status" value="1"/>
</dbReference>